<keyword evidence="1" id="KW-1133">Transmembrane helix</keyword>
<dbReference type="OrthoDB" id="10253390at2759"/>
<dbReference type="InterPro" id="IPR021829">
    <property type="entry name" value="DUF3419"/>
</dbReference>
<comment type="caution">
    <text evidence="2">The sequence shown here is derived from an EMBL/GenBank/DDBJ whole genome shotgun (WGS) entry which is preliminary data.</text>
</comment>
<evidence type="ECO:0008006" key="4">
    <source>
        <dbReference type="Google" id="ProtNLM"/>
    </source>
</evidence>
<dbReference type="GeneID" id="30192217"/>
<dbReference type="Proteomes" id="UP000094819">
    <property type="component" value="Unassembled WGS sequence"/>
</dbReference>
<keyword evidence="1" id="KW-0812">Transmembrane</keyword>
<accession>A0A1E3JIF3</accession>
<dbReference type="Pfam" id="PF11899">
    <property type="entry name" value="DUF3419"/>
    <property type="match status" value="1"/>
</dbReference>
<sequence>MAGLLLKPVHVWPISPVKHLLHSIIPISAPILGYLLAFLGSLCLSFGLQPALKTPLRFIYNCFIKPFLRRSTGHQQKDHLEAFYADQADLYDATRSHLLKGRETMLQLLAAHLIAQPSVRLPHNAPYKPKIWVDLGGGTGWDIEKMDEYLPLTYFDAIYIVDLCDPLLKVAEVRIKARGWKNVHVLCQDASKFVLPEWEKGLLDPRGSLTAITMSYSLSMIPPFYQILDRCDQVLDPQRGLMGVVDFYTSRETPSYLKPEGFHALKAGRRTDAFKLHTDTILNVLRGLPDESLTKIILMDSGDWFSPIPASTPLPSESSIAPDTLGDWPEKSLEHLQSELDYEILEMKRALKVGGMAVWRSARVQM</sequence>
<keyword evidence="3" id="KW-1185">Reference proteome</keyword>
<dbReference type="AlphaFoldDB" id="A0A1E3JIF3"/>
<dbReference type="SUPFAM" id="SSF53335">
    <property type="entry name" value="S-adenosyl-L-methionine-dependent methyltransferases"/>
    <property type="match status" value="1"/>
</dbReference>
<dbReference type="Gene3D" id="3.40.50.150">
    <property type="entry name" value="Vaccinia Virus protein VP39"/>
    <property type="match status" value="1"/>
</dbReference>
<reference evidence="2 3" key="1">
    <citation type="submission" date="2016-06" db="EMBL/GenBank/DDBJ databases">
        <title>Evolution of pathogenesis and genome organization in the Tremellales.</title>
        <authorList>
            <person name="Cuomo C."/>
            <person name="Litvintseva A."/>
            <person name="Heitman J."/>
            <person name="Chen Y."/>
            <person name="Sun S."/>
            <person name="Springer D."/>
            <person name="Dromer F."/>
            <person name="Young S."/>
            <person name="Zeng Q."/>
            <person name="Chapman S."/>
            <person name="Gujja S."/>
            <person name="Saif S."/>
            <person name="Birren B."/>
        </authorList>
    </citation>
    <scope>NUCLEOTIDE SEQUENCE [LARGE SCALE GENOMIC DNA]</scope>
    <source>
        <strain evidence="2 3">CBS 7118</strain>
    </source>
</reference>
<evidence type="ECO:0000313" key="2">
    <source>
        <dbReference type="EMBL" id="ODO00679.1"/>
    </source>
</evidence>
<dbReference type="RefSeq" id="XP_019032871.1">
    <property type="nucleotide sequence ID" value="XM_019175139.1"/>
</dbReference>
<dbReference type="CDD" id="cd02440">
    <property type="entry name" value="AdoMet_MTases"/>
    <property type="match status" value="1"/>
</dbReference>
<proteinExistence type="predicted"/>
<dbReference type="InterPro" id="IPR029063">
    <property type="entry name" value="SAM-dependent_MTases_sf"/>
</dbReference>
<evidence type="ECO:0000256" key="1">
    <source>
        <dbReference type="SAM" id="Phobius"/>
    </source>
</evidence>
<evidence type="ECO:0000313" key="3">
    <source>
        <dbReference type="Proteomes" id="UP000094819"/>
    </source>
</evidence>
<keyword evidence="1" id="KW-0472">Membrane</keyword>
<name>A0A1E3JIF3_9TREE</name>
<feature type="transmembrane region" description="Helical" evidence="1">
    <location>
        <begin position="20"/>
        <end position="48"/>
    </location>
</feature>
<dbReference type="EMBL" id="AWGH01000007">
    <property type="protein sequence ID" value="ODO00679.1"/>
    <property type="molecule type" value="Genomic_DNA"/>
</dbReference>
<gene>
    <name evidence="2" type="ORF">L198_03004</name>
</gene>
<dbReference type="PANTHER" id="PTHR47473:SF1">
    <property type="entry name" value="METHYLTRANSFERASE DOMAIN-CONTAINING PROTEIN"/>
    <property type="match status" value="1"/>
</dbReference>
<protein>
    <recommendedName>
        <fullName evidence="4">Methyltransferase domain-containing protein</fullName>
    </recommendedName>
</protein>
<organism evidence="2 3">
    <name type="scientific">Cryptococcus wingfieldii CBS 7118</name>
    <dbReference type="NCBI Taxonomy" id="1295528"/>
    <lineage>
        <taxon>Eukaryota</taxon>
        <taxon>Fungi</taxon>
        <taxon>Dikarya</taxon>
        <taxon>Basidiomycota</taxon>
        <taxon>Agaricomycotina</taxon>
        <taxon>Tremellomycetes</taxon>
        <taxon>Tremellales</taxon>
        <taxon>Cryptococcaceae</taxon>
        <taxon>Cryptococcus</taxon>
    </lineage>
</organism>
<dbReference type="PANTHER" id="PTHR47473">
    <property type="entry name" value="BTA1P"/>
    <property type="match status" value="1"/>
</dbReference>